<protein>
    <submittedName>
        <fullName evidence="4">Uncharacterized protein</fullName>
    </submittedName>
</protein>
<evidence type="ECO:0000256" key="2">
    <source>
        <dbReference type="SAM" id="MobiDB-lite"/>
    </source>
</evidence>
<evidence type="ECO:0000313" key="4">
    <source>
        <dbReference type="EMBL" id="KAL3765312.1"/>
    </source>
</evidence>
<dbReference type="Proteomes" id="UP001530400">
    <property type="component" value="Unassembled WGS sequence"/>
</dbReference>
<gene>
    <name evidence="4" type="ORF">ACHAWO_010001</name>
</gene>
<accession>A0ABD3MNS5</accession>
<feature type="transmembrane region" description="Helical" evidence="3">
    <location>
        <begin position="58"/>
        <end position="80"/>
    </location>
</feature>
<keyword evidence="3" id="KW-0472">Membrane</keyword>
<keyword evidence="1" id="KW-0175">Coiled coil</keyword>
<keyword evidence="3" id="KW-0812">Transmembrane</keyword>
<dbReference type="AlphaFoldDB" id="A0ABD3MNS5"/>
<name>A0ABD3MNS5_9STRA</name>
<organism evidence="4 5">
    <name type="scientific">Cyclotella atomus</name>
    <dbReference type="NCBI Taxonomy" id="382360"/>
    <lineage>
        <taxon>Eukaryota</taxon>
        <taxon>Sar</taxon>
        <taxon>Stramenopiles</taxon>
        <taxon>Ochrophyta</taxon>
        <taxon>Bacillariophyta</taxon>
        <taxon>Coscinodiscophyceae</taxon>
        <taxon>Thalassiosirophycidae</taxon>
        <taxon>Stephanodiscales</taxon>
        <taxon>Stephanodiscaceae</taxon>
        <taxon>Cyclotella</taxon>
    </lineage>
</organism>
<keyword evidence="3" id="KW-1133">Transmembrane helix</keyword>
<evidence type="ECO:0000256" key="1">
    <source>
        <dbReference type="SAM" id="Coils"/>
    </source>
</evidence>
<proteinExistence type="predicted"/>
<reference evidence="4 5" key="1">
    <citation type="submission" date="2024-10" db="EMBL/GenBank/DDBJ databases">
        <title>Updated reference genomes for cyclostephanoid diatoms.</title>
        <authorList>
            <person name="Roberts W.R."/>
            <person name="Alverson A.J."/>
        </authorList>
    </citation>
    <scope>NUCLEOTIDE SEQUENCE [LARGE SCALE GENOMIC DNA]</scope>
    <source>
        <strain evidence="4 5">AJA010-31</strain>
    </source>
</reference>
<sequence length="177" mass="20507">MPSSLDLTGRASEDEPVRQSQNRRSDTRRRRPRNNCTTLTLNPVQSALAPYLPCPLDLYNNFTILSLIQLPIVSLIYILLQLPLHYNSKTATADTIHALNENEWNVRVEQVKKLSNDMARAEKKVEGYAIDQRMIRRDVNDLRRRLGKLREKREEREEWVRVHGMGGGDDVARTKDD</sequence>
<dbReference type="EMBL" id="JALLPJ020001403">
    <property type="protein sequence ID" value="KAL3765312.1"/>
    <property type="molecule type" value="Genomic_DNA"/>
</dbReference>
<keyword evidence="5" id="KW-1185">Reference proteome</keyword>
<comment type="caution">
    <text evidence="4">The sequence shown here is derived from an EMBL/GenBank/DDBJ whole genome shotgun (WGS) entry which is preliminary data.</text>
</comment>
<feature type="region of interest" description="Disordered" evidence="2">
    <location>
        <begin position="1"/>
        <end position="37"/>
    </location>
</feature>
<evidence type="ECO:0000256" key="3">
    <source>
        <dbReference type="SAM" id="Phobius"/>
    </source>
</evidence>
<feature type="coiled-coil region" evidence="1">
    <location>
        <begin position="111"/>
        <end position="152"/>
    </location>
</feature>
<evidence type="ECO:0000313" key="5">
    <source>
        <dbReference type="Proteomes" id="UP001530400"/>
    </source>
</evidence>